<accession>A0ACB7J2A0</accession>
<reference evidence="1 2" key="1">
    <citation type="journal article" date="2021" name="Appl. Environ. Microbiol.">
        <title>Genetic linkage and physical mapping for an oyster mushroom Pleurotus cornucopiae and QTL analysis for the trait cap color.</title>
        <authorList>
            <person name="Zhang Y."/>
            <person name="Gao W."/>
            <person name="Sonnenberg A."/>
            <person name="Chen Q."/>
            <person name="Zhang J."/>
            <person name="Huang C."/>
        </authorList>
    </citation>
    <scope>NUCLEOTIDE SEQUENCE [LARGE SCALE GENOMIC DNA]</scope>
    <source>
        <strain evidence="1">CCMSSC00406</strain>
    </source>
</reference>
<protein>
    <submittedName>
        <fullName evidence="1">Uncharacterized protein</fullName>
    </submittedName>
</protein>
<gene>
    <name evidence="1" type="ORF">CCMSSC00406_0007881</name>
</gene>
<organism evidence="1 2">
    <name type="scientific">Pleurotus cornucopiae</name>
    <name type="common">Cornucopia mushroom</name>
    <dbReference type="NCBI Taxonomy" id="5321"/>
    <lineage>
        <taxon>Eukaryota</taxon>
        <taxon>Fungi</taxon>
        <taxon>Dikarya</taxon>
        <taxon>Basidiomycota</taxon>
        <taxon>Agaricomycotina</taxon>
        <taxon>Agaricomycetes</taxon>
        <taxon>Agaricomycetidae</taxon>
        <taxon>Agaricales</taxon>
        <taxon>Pleurotineae</taxon>
        <taxon>Pleurotaceae</taxon>
        <taxon>Pleurotus</taxon>
    </lineage>
</organism>
<evidence type="ECO:0000313" key="2">
    <source>
        <dbReference type="Proteomes" id="UP000824881"/>
    </source>
</evidence>
<comment type="caution">
    <text evidence="1">The sequence shown here is derived from an EMBL/GenBank/DDBJ whole genome shotgun (WGS) entry which is preliminary data.</text>
</comment>
<evidence type="ECO:0000313" key="1">
    <source>
        <dbReference type="EMBL" id="KAG9224345.1"/>
    </source>
</evidence>
<sequence length="144" mass="15772">MLSPPPRVSKPKAAPPPPEEPPTPREAEILSLLAADMPSHRGAWRRDGKAWKSFVNCMHADDKVDDIPEEDEDYVKDSGMNGRSDPFIGSMPVAIKHAKPAKQVLSLASYQPTAAIHSRRQIEATIRTNLTNVTPLAQKVESGN</sequence>
<proteinExistence type="predicted"/>
<dbReference type="EMBL" id="WQMT02000004">
    <property type="protein sequence ID" value="KAG9224345.1"/>
    <property type="molecule type" value="Genomic_DNA"/>
</dbReference>
<dbReference type="Proteomes" id="UP000824881">
    <property type="component" value="Unassembled WGS sequence"/>
</dbReference>
<name>A0ACB7J2A0_PLECO</name>
<keyword evidence="2" id="KW-1185">Reference proteome</keyword>